<feature type="region of interest" description="Disordered" evidence="15">
    <location>
        <begin position="1"/>
        <end position="30"/>
    </location>
</feature>
<dbReference type="Gene3D" id="1.20.920.20">
    <property type="match status" value="1"/>
</dbReference>
<dbReference type="InterPro" id="IPR042228">
    <property type="entry name" value="Dynein_linker_3"/>
</dbReference>
<dbReference type="InterPro" id="IPR024317">
    <property type="entry name" value="Dynein_heavy_chain_D4_dom"/>
</dbReference>
<dbReference type="SUPFAM" id="SSF52540">
    <property type="entry name" value="P-loop containing nucleoside triphosphate hydrolases"/>
    <property type="match status" value="4"/>
</dbReference>
<reference evidence="18" key="1">
    <citation type="journal article" date="2008" name="Insect Biochem. Mol. Biol.">
        <title>The genome of a lepidopteran model insect, the silkworm Bombyx mori.</title>
        <authorList>
            <consortium name="International Silkworm Genome Consortium"/>
        </authorList>
    </citation>
    <scope>NUCLEOTIDE SEQUENCE [LARGE SCALE GENOMIC DNA]</scope>
    <source>
        <strain evidence="18">p50T</strain>
    </source>
</reference>
<keyword evidence="4" id="KW-0493">Microtubule</keyword>
<dbReference type="FunFam" id="1.20.920.20:FF:000004">
    <property type="entry name" value="Dynein axonemal heavy chain 5"/>
    <property type="match status" value="1"/>
</dbReference>
<accession>A0A8R2LVI4</accession>
<evidence type="ECO:0000256" key="1">
    <source>
        <dbReference type="ARBA" id="ARBA00004430"/>
    </source>
</evidence>
<comment type="similarity">
    <text evidence="2">Belongs to the dynein heavy chain family.</text>
</comment>
<keyword evidence="18" id="KW-1185">Reference proteome</keyword>
<sequence>MSDDAENVPENTEKTEAGGQDISDEHAEDVAQTAVIINEIETRPSKRDSLFPFSFGDDEERVDVDRTALEAILDVGARLQDIQKKSRVSMSTLALAHESYKDKQAKAKEARNNRMGGLKTQHRFLLENAAAILNRPVEYVLDGVFDADINIELLDSAVVEGGRNCVVVCDAVLPQLKMESGRYIPNQKGRMERVYLSDGATIATEGVCVAMYRIKNKAIDTKNMADDYYLVYLDMNQETENVVSGIFKTMDRVYIPAIKCCKAWGDLNPPKPNSEDIIKTYISKVMLFIDYLAKTKTDLDCCTKFKINLTLYEDELSDQEKMKHAVTKMHVLEEICAFVKQWMKQITMVLVQSQQLRREPSNIGPLAELDHWRRQLTTFTSIIEHIKSDPCQMYIHTLIRAKSKLIKKWRLLDNQVTDYYNEASDNVKYLYALEKYCEPLYRCDPKSMQQYIPGLLYTVRMVFATSRYYNTTKQISTLLVKVTNQILNMCMEYLTNGGKKTIWNQDKLNFIEKAKLCLDLYGFYRECYMETQKEMIAAADERPFDCSEMYIFGKFETFRKRLLKIMDLFQNYITYYVLNKTTLEGIEEYATNFNKLFKAISTKTYDALDHRRPDFDKDYKVYKDGVANQELLLENFMIASVNKCPTTEIALHLLKRFEKLQLDCLYLEDQYYDLISNYTAEIEAIRDRYNEIRENPELPRNMPPVAGRVMWIRFYNKNIKGPMEEFKKHYEVITHMNTQRCIKLYNVMTIVFTEFELIYHSAWAENVGQVRLGLVAPLLIRHPSTNMYIVNFSIYIPECIREVEYMWQLGLRVPEGAQIVAFCKEKILGNYERIKFLVERNNQIRKSMPKLYLPLLRAQLIKIEKAFQPGLSTITWTSLEIPSYCDNIEAILDEVDLFVKEVVDMKEARIDAILQSISKMLLVYLPEQAVEPAVFYEENLLRRDEIAIELQQKSWNAEIAVIELIHKFLDSVPSKQIQDLKDNWLDIEKALKQVTSATRVFPEDAAFLEIENPDRFDVLPTINECNELFAYFATKCLESLIKCTRQSLDILRKRASVSSFLTMTTDPEEQKKLKPLMLTKMFLQIPRILIKPALEEIQAAFSQVVLNCVMDTHRSVFMWGQQEQIKKEQMRGVSLTTSRSVSGSKTGSSLAGIRNYFRMVSEHKDIVRSVMALQGMMFMYKPDIEKLLKTYSRFSYLWAEDRVQQVQDFVDSNPLNVIIRDMLKKYEGQTEEVLNLPERHIIGSIEINMDNIKLALHVESVEWKRILGKLLSQAYKERVIKLMQFINDRMKTMGKKIKDLDDVRLAMMCLELIREEFIGMDMELDLIEESYATFAQFSIDIPKEDIDLVYGLRYAFQNMLITSQQVQQKIVDMQGPLQKELTEGVASFLADVLKFDADYDAYGPMTPGLSAREASDRVILFQSRFDELWRRFEMYSNGEKLFGMEVKDYPILHQKKKEFNLLSKLYSLYLAVMNSIDGYFETPWSEIDIEQIVAQLADFDLRCRKLPRGMKDWPAFIELKNKIDDFNQTCPLLELMADKSMKDRHWKRLEKLMNCILDVESESFTLANVMEAPLLKYKEDVEDICISAVKEKDIEAKLKQVIADWAVIDLTFAPFKNRGELLVKPQETLDIITLLEDSLMILNSLASNRYNAPFKKDILLWINKLVGTAEILEKWLQVQNLWMYLEAVFVGGDIAKQLPAEAKRFASIDKSYVKIMYRARDIVNCVETCTCDDTLKQLLPHLYEQLEACQKSLTGYLETKRLIFPRFFFVSDPVLLEILGQASDPHSIQPHLPSIFDAMYTVDFDDKERIINMNSDNGETIPLERPVVCTGGVEIWLNTLLDTMKDTVRNIIANISQTMSGDPEFEFLVGFWFFPGQAGLLGMQILWTSDAEYALKKAKADRFIMRLTNQKFLDLLNGLIDLTVTDLVSLDRTRVETMITIHVHQRDIFDDLVRMRIKSPIDFEWQKQARFYYNEDSDDCIVSITDVDFLYQNEYLGITERLVITPLTDRCYITLSQAIGMSMGGAPAGPAGTGKTETTKDMARTLGKLVIVFNCSDQMDFRGLGRIYKGLAQSGTWGCFDEFNRIELPVLSVAAQQIYICLTARREKRDFFIFSDGDVVTLNPEFAFIITMNPGYAGRQELPENLKIQFRSVAMMVPDRQIIIRVKLASCGFKDNILLARKFFTLYKLCEEQLSKQVHYDFGLRNILSVLRTMGSQKRANPESTEENIMMRVLKEMNVSKLVDEDEPLFVSLIEDLFPGIKLSQTVHREMQRAIALVTDRTGLVNHPEWNLKIIQLYETSLVRHGLMTMGPTGSGKTTCIHTLMAALTEVGRPHREMRMNPKAITAPQMFGRLDVATNDWTDGIFSTLWRRALKVKKSDTTWIVLDGPVDAVWIENLNSVLDDNKTLTLANGDRITMAQNSKLVFEPDNVDNASPATVSRMGMVFLSSSVLKWQPILEGWLKKRSQKESDALRNAFNKVYDDIHSFVQQKLPAKMKLLEAIYVRQCIDVLIGLLQIEVPGGKIHTDRHLERLFIFAMMWSLGAVLELDSRTRLAEFATKLPVRMDWPGAKSKEWVMPFEYMVNEAGVWQHWSESVENYIYPSDSIPEYASILVPNIDNVCISFLIETIAKQNKAVLLIGEQGTAKTVMLKSYMQKYNNEVKLYKMINFSSATTPNMFQRIVESYVEKRVGMTYGPPGNRSMTVFVDDINMPVVNEWGDQVTNEIVRQMMECGGFYSLEKPGDFITIAEIQMFGAMIHPGGGRNDIPPRLKRQFNIFNCTLPSNISMDRIFETISAGYFCKTRFEKKIVDFMPRLVPVTRIIWQQTKAKMLPTPAKFHYVFNLRDLSRIWEGILFIKKDELPTITTALKLWFHECLRVICDRFTTFDDKDWFVANFWKTAAQELPELVSEFPEEETFFVNFLREPADPTGDEEEDFSTDAPKIYEELPTWDFVLMKLGQFQEQFNDQVRGAHLDLVFFHDAMVHLFIISRIINTPRGNALLVGVGGSGKQSLTKLASYIANFSFYQITLTRSYNVGNFMDDIKILYRIAGLQGQGITFIFTDNDIKDEQFLEFLNNILSSGEIANLFAKDEMDEILNELTPIMKKYAPKRIPVPDVLYEYFIMRSRANLHVVLCFSPVGEKFRSRALKFPGLISGSTMDWFQKWPRVALIEVAHHFLADFHVVCSPETKQQLIEIMGMVQDNVADTCTTYYDRFRRQTHVTPKSYLSFLEGYKVLYKEKHVNIAEMARRMTTGLDKLVEAAASVDVLKKELELKDYEIKVATAKAEEVLAAVAESAAAAEVVKTEVLDVKDRAVKLVGVIAAETAVAEEKLAAAKPALDAAEAALQTINAADIATVRKLGKPPYLITLIMDAVILLFRKRIDPIRPDPERLFLMASWAESLKVMADSRFLNNLKFYPKDVINAEMIDLLQPYFNFGQYTFEAAKIACGNVAGLISWTIAMAQFYSVNKDVLPLKANLAIMQGKYQAAKKELEGAEALLEAKELELAEVQKQFDEAMALKQAVLDDAAKCQQKMDAATALINGLSGERIRWTEQSALFKSEIERLVGDILLLTGFLSYSGPFNQEFRAFLINSWLGELLKRKIPVSMNLNITEQLTDTATIGDWNLCGLPTDELSIQNGIIVTKAARFPLLIDPQTQGKNWIKNMERYNELIVTTLNHKYFRNHIEDCVSLGRPLLIEDVAEELDPALDNVLERNYIKIGSSYKVRLGDKEIDVTAGHKIYITTKLPNPAYTPEISARTSIIDFTVTMQGLEDQLLGRVILTEKAEMEAERTQLIMDVTANRRKMQELEANLLHKLTTIQGSLVEDVSLIQVLNITKSTATEVREKLDIAKETEMKINAAREEFRPVATRGSVLYFLVCNMSLVCNMYQTSLAQFLERFDISMEKSPPSAITSRRIGFIIEYLAVLL</sequence>
<evidence type="ECO:0000313" key="18">
    <source>
        <dbReference type="Proteomes" id="UP000005204"/>
    </source>
</evidence>
<keyword evidence="5" id="KW-0677">Repeat</keyword>
<keyword evidence="6" id="KW-0547">Nucleotide-binding</keyword>
<dbReference type="SMART" id="SM00382">
    <property type="entry name" value="AAA"/>
    <property type="match status" value="3"/>
</dbReference>
<keyword evidence="9 14" id="KW-0175">Coiled coil</keyword>
<dbReference type="PANTHER" id="PTHR46532">
    <property type="entry name" value="MALE FERTILITY FACTOR KL5"/>
    <property type="match status" value="1"/>
</dbReference>
<dbReference type="InterPro" id="IPR006141">
    <property type="entry name" value="Intein_N"/>
</dbReference>
<dbReference type="InterPro" id="IPR041466">
    <property type="entry name" value="Dynein_AAA5_ext"/>
</dbReference>
<evidence type="ECO:0000256" key="8">
    <source>
        <dbReference type="ARBA" id="ARBA00023017"/>
    </source>
</evidence>
<evidence type="ECO:0000256" key="7">
    <source>
        <dbReference type="ARBA" id="ARBA00022840"/>
    </source>
</evidence>
<keyword evidence="7" id="KW-0067">ATP-binding</keyword>
<feature type="coiled-coil region" evidence="14">
    <location>
        <begin position="3477"/>
        <end position="3518"/>
    </location>
</feature>
<dbReference type="InterPro" id="IPR024743">
    <property type="entry name" value="Dynein_HC_stalk"/>
</dbReference>
<dbReference type="PROSITE" id="PS50817">
    <property type="entry name" value="INTEIN_N_TER"/>
    <property type="match status" value="1"/>
</dbReference>
<dbReference type="FunFam" id="1.20.140.100:FF:000003">
    <property type="entry name" value="Dynein, axonemal, heavy chain 5"/>
    <property type="match status" value="1"/>
</dbReference>
<dbReference type="FunFam" id="3.20.180.20:FF:000001">
    <property type="entry name" value="Dynein axonemal heavy chain 5"/>
    <property type="match status" value="1"/>
</dbReference>
<evidence type="ECO:0000256" key="10">
    <source>
        <dbReference type="ARBA" id="ARBA00023069"/>
    </source>
</evidence>
<evidence type="ECO:0000256" key="12">
    <source>
        <dbReference type="ARBA" id="ARBA00023212"/>
    </source>
</evidence>
<reference evidence="17" key="2">
    <citation type="submission" date="2022-06" db="UniProtKB">
        <authorList>
            <consortium name="EnsemblMetazoa"/>
        </authorList>
    </citation>
    <scope>IDENTIFICATION</scope>
    <source>
        <strain evidence="17">p50T (Dazao)</strain>
    </source>
</reference>
<evidence type="ECO:0000313" key="17">
    <source>
        <dbReference type="EnsemblMetazoa" id="XP_037867098.1"/>
    </source>
</evidence>
<feature type="domain" description="AAA+ ATPase" evidence="16">
    <location>
        <begin position="2305"/>
        <end position="2562"/>
    </location>
</feature>
<evidence type="ECO:0000256" key="11">
    <source>
        <dbReference type="ARBA" id="ARBA00023175"/>
    </source>
</evidence>
<dbReference type="GO" id="GO:0005874">
    <property type="term" value="C:microtubule"/>
    <property type="evidence" value="ECO:0007669"/>
    <property type="project" value="UniProtKB-KW"/>
</dbReference>
<keyword evidence="3" id="KW-0963">Cytoplasm</keyword>
<dbReference type="Proteomes" id="UP000005204">
    <property type="component" value="Unassembled WGS sequence"/>
</dbReference>
<dbReference type="Pfam" id="PF12774">
    <property type="entry name" value="AAA_6"/>
    <property type="match status" value="1"/>
</dbReference>
<evidence type="ECO:0000256" key="14">
    <source>
        <dbReference type="SAM" id="Coils"/>
    </source>
</evidence>
<dbReference type="Pfam" id="PF12777">
    <property type="entry name" value="MT"/>
    <property type="match status" value="1"/>
</dbReference>
<keyword evidence="12" id="KW-0206">Cytoskeleton</keyword>
<dbReference type="Gene3D" id="1.20.920.30">
    <property type="match status" value="1"/>
</dbReference>
<dbReference type="Gene3D" id="1.10.287.2620">
    <property type="match status" value="1"/>
</dbReference>
<dbReference type="GO" id="GO:0051959">
    <property type="term" value="F:dynein light intermediate chain binding"/>
    <property type="evidence" value="ECO:0007669"/>
    <property type="project" value="InterPro"/>
</dbReference>
<dbReference type="GO" id="GO:0005858">
    <property type="term" value="C:axonemal dynein complex"/>
    <property type="evidence" value="ECO:0007669"/>
    <property type="project" value="TreeGrafter"/>
</dbReference>
<dbReference type="InterPro" id="IPR041589">
    <property type="entry name" value="DNAH3_AAA_lid_1"/>
</dbReference>
<evidence type="ECO:0000259" key="16">
    <source>
        <dbReference type="SMART" id="SM00382"/>
    </source>
</evidence>
<feature type="domain" description="AAA+ ATPase" evidence="16">
    <location>
        <begin position="2632"/>
        <end position="2780"/>
    </location>
</feature>
<evidence type="ECO:0000256" key="13">
    <source>
        <dbReference type="ARBA" id="ARBA00023273"/>
    </source>
</evidence>
<protein>
    <recommendedName>
        <fullName evidence="16">AAA+ ATPase domain-containing protein</fullName>
    </recommendedName>
</protein>
<dbReference type="Pfam" id="PF17852">
    <property type="entry name" value="Dynein_AAA_lid"/>
    <property type="match status" value="1"/>
</dbReference>
<dbReference type="GO" id="GO:0045505">
    <property type="term" value="F:dynein intermediate chain binding"/>
    <property type="evidence" value="ECO:0007669"/>
    <property type="project" value="InterPro"/>
</dbReference>
<dbReference type="FunFam" id="3.40.50.300:FF:000044">
    <property type="entry name" value="Dynein heavy chain 5, axonemal"/>
    <property type="match status" value="1"/>
</dbReference>
<dbReference type="GO" id="GO:0007018">
    <property type="term" value="P:microtubule-based movement"/>
    <property type="evidence" value="ECO:0007669"/>
    <property type="project" value="InterPro"/>
</dbReference>
<dbReference type="Pfam" id="PF12781">
    <property type="entry name" value="AAA_9"/>
    <property type="match status" value="1"/>
</dbReference>
<dbReference type="InterPro" id="IPR026983">
    <property type="entry name" value="DHC"/>
</dbReference>
<dbReference type="FunFam" id="3.40.50.300:FF:000543">
    <property type="entry name" value="Dynein axonemal heavy chain 5"/>
    <property type="match status" value="1"/>
</dbReference>
<evidence type="ECO:0000256" key="15">
    <source>
        <dbReference type="SAM" id="MobiDB-lite"/>
    </source>
</evidence>
<dbReference type="Pfam" id="PF17857">
    <property type="entry name" value="AAA_lid_1"/>
    <property type="match status" value="1"/>
</dbReference>
<dbReference type="FunFam" id="3.40.50.300:FF:000049">
    <property type="entry name" value="Dynein, axonemal, heavy chain 5"/>
    <property type="match status" value="1"/>
</dbReference>
<dbReference type="Gene3D" id="1.20.140.100">
    <property type="entry name" value="Dynein heavy chain, N-terminal domain 2"/>
    <property type="match status" value="1"/>
</dbReference>
<evidence type="ECO:0000256" key="3">
    <source>
        <dbReference type="ARBA" id="ARBA00022490"/>
    </source>
</evidence>
<dbReference type="Gene3D" id="1.10.472.130">
    <property type="match status" value="1"/>
</dbReference>
<dbReference type="Pfam" id="PF08385">
    <property type="entry name" value="DHC_N1"/>
    <property type="match status" value="1"/>
</dbReference>
<comment type="subcellular location">
    <subcellularLocation>
        <location evidence="1">Cytoplasm</location>
        <location evidence="1">Cytoskeleton</location>
        <location evidence="1">Cilium axoneme</location>
    </subcellularLocation>
</comment>
<dbReference type="Pfam" id="PF12775">
    <property type="entry name" value="AAA_7"/>
    <property type="match status" value="1"/>
</dbReference>
<dbReference type="FunFam" id="1.10.287.2620:FF:000003">
    <property type="entry name" value="Dynein, axonemal, heavy chain 5"/>
    <property type="match status" value="1"/>
</dbReference>
<dbReference type="InterPro" id="IPR013602">
    <property type="entry name" value="Dynein_heavy_linker"/>
</dbReference>
<dbReference type="GO" id="GO:0005524">
    <property type="term" value="F:ATP binding"/>
    <property type="evidence" value="ECO:0007669"/>
    <property type="project" value="UniProtKB-KW"/>
</dbReference>
<evidence type="ECO:0000256" key="5">
    <source>
        <dbReference type="ARBA" id="ARBA00022737"/>
    </source>
</evidence>
<dbReference type="InterPro" id="IPR043157">
    <property type="entry name" value="Dynein_AAA1S"/>
</dbReference>
<evidence type="ECO:0000256" key="9">
    <source>
        <dbReference type="ARBA" id="ARBA00023054"/>
    </source>
</evidence>
<dbReference type="InterPro" id="IPR035706">
    <property type="entry name" value="AAA_9"/>
</dbReference>
<feature type="domain" description="AAA+ ATPase" evidence="16">
    <location>
        <begin position="2024"/>
        <end position="2168"/>
    </location>
</feature>
<evidence type="ECO:0000256" key="4">
    <source>
        <dbReference type="ARBA" id="ARBA00022701"/>
    </source>
</evidence>
<evidence type="ECO:0000256" key="6">
    <source>
        <dbReference type="ARBA" id="ARBA00022741"/>
    </source>
</evidence>
<dbReference type="FunFam" id="1.20.58.1120:FF:000004">
    <property type="entry name" value="Dynein axonemal heavy chain 5"/>
    <property type="match status" value="1"/>
</dbReference>
<dbReference type="InterPro" id="IPR042222">
    <property type="entry name" value="Dynein_2_N"/>
</dbReference>
<dbReference type="Gene3D" id="1.10.8.710">
    <property type="match status" value="1"/>
</dbReference>
<dbReference type="Pfam" id="PF12780">
    <property type="entry name" value="AAA_8"/>
    <property type="match status" value="1"/>
</dbReference>
<dbReference type="InterPro" id="IPR035699">
    <property type="entry name" value="AAA_6"/>
</dbReference>
<keyword evidence="10" id="KW-0969">Cilium</keyword>
<organism evidence="17 18">
    <name type="scientific">Bombyx mori</name>
    <name type="common">Silk moth</name>
    <dbReference type="NCBI Taxonomy" id="7091"/>
    <lineage>
        <taxon>Eukaryota</taxon>
        <taxon>Metazoa</taxon>
        <taxon>Ecdysozoa</taxon>
        <taxon>Arthropoda</taxon>
        <taxon>Hexapoda</taxon>
        <taxon>Insecta</taxon>
        <taxon>Pterygota</taxon>
        <taxon>Neoptera</taxon>
        <taxon>Endopterygota</taxon>
        <taxon>Lepidoptera</taxon>
        <taxon>Glossata</taxon>
        <taxon>Ditrysia</taxon>
        <taxon>Bombycoidea</taxon>
        <taxon>Bombycidae</taxon>
        <taxon>Bombycinae</taxon>
        <taxon>Bombyx</taxon>
    </lineage>
</organism>
<dbReference type="InterPro" id="IPR013594">
    <property type="entry name" value="Dynein_heavy_tail"/>
</dbReference>
<dbReference type="PANTHER" id="PTHR46532:SF4">
    <property type="entry name" value="AAA+ ATPASE DOMAIN-CONTAINING PROTEIN"/>
    <property type="match status" value="1"/>
</dbReference>
<dbReference type="InterPro" id="IPR003593">
    <property type="entry name" value="AAA+_ATPase"/>
</dbReference>
<dbReference type="GO" id="GO:0031514">
    <property type="term" value="C:motile cilium"/>
    <property type="evidence" value="ECO:0007669"/>
    <property type="project" value="UniProtKB-ARBA"/>
</dbReference>
<dbReference type="FunFam" id="1.10.8.710:FF:000003">
    <property type="entry name" value="Dynein axonemal heavy chain 5"/>
    <property type="match status" value="1"/>
</dbReference>
<dbReference type="Gene3D" id="1.10.8.1220">
    <property type="match status" value="1"/>
</dbReference>
<dbReference type="FunFam" id="3.40.50.300:FF:001221">
    <property type="entry name" value="Axonemal dynein heavy chain 8"/>
    <property type="match status" value="1"/>
</dbReference>
<dbReference type="Gene3D" id="3.40.50.300">
    <property type="entry name" value="P-loop containing nucleotide triphosphate hydrolases"/>
    <property type="match status" value="4"/>
</dbReference>
<dbReference type="Gene3D" id="6.10.140.1060">
    <property type="match status" value="1"/>
</dbReference>
<dbReference type="FunFam" id="3.40.50.300:FF:002141">
    <property type="entry name" value="Dynein heavy chain"/>
    <property type="match status" value="1"/>
</dbReference>
<dbReference type="EnsemblMetazoa" id="XM_038011170.1">
    <property type="protein sequence ID" value="XP_037867098.1"/>
    <property type="gene ID" value="LOC101738267"/>
</dbReference>
<dbReference type="FunFam" id="1.20.920.30:FF:000004">
    <property type="entry name" value="Dynein axonemal heavy chain 5"/>
    <property type="match status" value="1"/>
</dbReference>
<dbReference type="Pfam" id="PF08393">
    <property type="entry name" value="DHC_N2"/>
    <property type="match status" value="1"/>
</dbReference>
<dbReference type="Gene3D" id="3.20.180.20">
    <property type="entry name" value="Dynein heavy chain, N-terminal domain 2"/>
    <property type="match status" value="1"/>
</dbReference>
<keyword evidence="13" id="KW-0966">Cell projection</keyword>
<keyword evidence="11" id="KW-0505">Motor protein</keyword>
<dbReference type="Gene3D" id="1.20.58.1120">
    <property type="match status" value="1"/>
</dbReference>
<evidence type="ECO:0000256" key="2">
    <source>
        <dbReference type="ARBA" id="ARBA00008887"/>
    </source>
</evidence>
<name>A0A8R2LVI4_BOMMO</name>
<dbReference type="InterPro" id="IPR027417">
    <property type="entry name" value="P-loop_NTPase"/>
</dbReference>
<keyword evidence="8" id="KW-0243">Dynein</keyword>
<dbReference type="GO" id="GO:0016539">
    <property type="term" value="P:intein-mediated protein splicing"/>
    <property type="evidence" value="ECO:0007669"/>
    <property type="project" value="InterPro"/>
</dbReference>
<proteinExistence type="inferred from homology"/>